<evidence type="ECO:0000256" key="2">
    <source>
        <dbReference type="ARBA" id="ARBA00023150"/>
    </source>
</evidence>
<dbReference type="GO" id="GO:0097163">
    <property type="term" value="F:sulfur carrier activity"/>
    <property type="evidence" value="ECO:0007669"/>
    <property type="project" value="UniProtKB-UniRule"/>
</dbReference>
<dbReference type="Gene3D" id="3.40.140.10">
    <property type="entry name" value="Cytidine Deaminase, domain 2"/>
    <property type="match status" value="1"/>
</dbReference>
<dbReference type="InterPro" id="IPR003786">
    <property type="entry name" value="FdhD"/>
</dbReference>
<dbReference type="RefSeq" id="WP_171077911.1">
    <property type="nucleotide sequence ID" value="NZ_BNBU01000007.1"/>
</dbReference>
<comment type="function">
    <text evidence="3">Required for formate dehydrogenase (FDH) activity. Acts as a sulfur carrier protein that transfers sulfur from IscS to the molybdenum cofactor prior to its insertion into FDH.</text>
</comment>
<evidence type="ECO:0000256" key="3">
    <source>
        <dbReference type="HAMAP-Rule" id="MF_00187"/>
    </source>
</evidence>
<keyword evidence="4" id="KW-0808">Transferase</keyword>
<dbReference type="PANTHER" id="PTHR30592:SF1">
    <property type="entry name" value="SULFUR CARRIER PROTEIN FDHD"/>
    <property type="match status" value="1"/>
</dbReference>
<evidence type="ECO:0000256" key="1">
    <source>
        <dbReference type="ARBA" id="ARBA00022490"/>
    </source>
</evidence>
<gene>
    <name evidence="3 4" type="primary">fdhD</name>
    <name evidence="4" type="ORF">HG542_00400</name>
</gene>
<accession>A0A7Y7E4V5</accession>
<dbReference type="GO" id="GO:0016783">
    <property type="term" value="F:sulfurtransferase activity"/>
    <property type="evidence" value="ECO:0007669"/>
    <property type="project" value="InterPro"/>
</dbReference>
<dbReference type="PIRSF" id="PIRSF015626">
    <property type="entry name" value="FdhD"/>
    <property type="match status" value="1"/>
</dbReference>
<dbReference type="EMBL" id="JABBXF010000001">
    <property type="protein sequence ID" value="NVK76113.1"/>
    <property type="molecule type" value="Genomic_DNA"/>
</dbReference>
<comment type="subcellular location">
    <subcellularLocation>
        <location evidence="3">Cytoplasm</location>
    </subcellularLocation>
</comment>
<dbReference type="GO" id="GO:0005737">
    <property type="term" value="C:cytoplasm"/>
    <property type="evidence" value="ECO:0007669"/>
    <property type="project" value="UniProtKB-SubCell"/>
</dbReference>
<dbReference type="Pfam" id="PF02634">
    <property type="entry name" value="FdhD-NarQ"/>
    <property type="match status" value="1"/>
</dbReference>
<feature type="active site" description="Cysteine persulfide intermediate" evidence="3">
    <location>
        <position position="115"/>
    </location>
</feature>
<name>A0A7Y7E4V5_STRMO</name>
<dbReference type="PANTHER" id="PTHR30592">
    <property type="entry name" value="FORMATE DEHYDROGENASE"/>
    <property type="match status" value="1"/>
</dbReference>
<comment type="similarity">
    <text evidence="3">Belongs to the FdhD family.</text>
</comment>
<proteinExistence type="inferred from homology"/>
<protein>
    <recommendedName>
        <fullName evidence="3">Sulfur carrier protein FdhD</fullName>
    </recommendedName>
</protein>
<comment type="caution">
    <text evidence="4">The sequence shown here is derived from an EMBL/GenBank/DDBJ whole genome shotgun (WGS) entry which is preliminary data.</text>
</comment>
<keyword evidence="1 3" id="KW-0963">Cytoplasm</keyword>
<dbReference type="HAMAP" id="MF_00187">
    <property type="entry name" value="FdhD"/>
    <property type="match status" value="1"/>
</dbReference>
<evidence type="ECO:0000313" key="5">
    <source>
        <dbReference type="Proteomes" id="UP000587462"/>
    </source>
</evidence>
<comment type="caution">
    <text evidence="3">Lacks conserved residue(s) required for the propagation of feature annotation.</text>
</comment>
<dbReference type="Proteomes" id="UP000587462">
    <property type="component" value="Unassembled WGS sequence"/>
</dbReference>
<dbReference type="SUPFAM" id="SSF53927">
    <property type="entry name" value="Cytidine deaminase-like"/>
    <property type="match status" value="1"/>
</dbReference>
<keyword evidence="5" id="KW-1185">Reference proteome</keyword>
<dbReference type="NCBIfam" id="TIGR00129">
    <property type="entry name" value="fdhD_narQ"/>
    <property type="match status" value="1"/>
</dbReference>
<keyword evidence="2 3" id="KW-0501">Molybdenum cofactor biosynthesis</keyword>
<dbReference type="Gene3D" id="3.10.20.10">
    <property type="match status" value="1"/>
</dbReference>
<sequence>MGRVTERRRVIRIRDGAATVRPDTLVAEEPLEIRLNGKPLAITMRTPGDDFALAAGFLVSEGVLGSAGDLANIVYCAGATEDGSNTYNVVDVRLAPGVPVPDITLERNVYTTSSCGLCGKASLDAVRTTARWPVADGPAPMRLTPGLLAELPDRLREAQRVFDRTGGLHAAALFSPEGELLDVREDVGRHNAVDKLVGRALQQGLLPLSGTVLVVSGRASFELAQKAVMAGIPVLAAVSAPSSLAVDLAAEAGMTLVGFLRGASMNVYAGEGRIALG</sequence>
<dbReference type="NCBIfam" id="NF001943">
    <property type="entry name" value="PRK00724.1-2"/>
    <property type="match status" value="1"/>
</dbReference>
<dbReference type="InterPro" id="IPR016193">
    <property type="entry name" value="Cytidine_deaminase-like"/>
</dbReference>
<evidence type="ECO:0000313" key="4">
    <source>
        <dbReference type="EMBL" id="NVK76113.1"/>
    </source>
</evidence>
<dbReference type="AlphaFoldDB" id="A0A7Y7E4V5"/>
<organism evidence="4 5">
    <name type="scientific">Streptomyces morookaense</name>
    <name type="common">Streptoverticillium morookaense</name>
    <dbReference type="NCBI Taxonomy" id="1970"/>
    <lineage>
        <taxon>Bacteria</taxon>
        <taxon>Bacillati</taxon>
        <taxon>Actinomycetota</taxon>
        <taxon>Actinomycetes</taxon>
        <taxon>Kitasatosporales</taxon>
        <taxon>Streptomycetaceae</taxon>
        <taxon>Streptomyces</taxon>
    </lineage>
</organism>
<dbReference type="GO" id="GO:0006777">
    <property type="term" value="P:Mo-molybdopterin cofactor biosynthetic process"/>
    <property type="evidence" value="ECO:0007669"/>
    <property type="project" value="UniProtKB-UniRule"/>
</dbReference>
<reference evidence="4 5" key="1">
    <citation type="submission" date="2020-04" db="EMBL/GenBank/DDBJ databases">
        <title>Draft Genome Sequence of Streptomyces morookaense DSM 40503, an 8-azaguanine-producing strain.</title>
        <authorList>
            <person name="Qi J."/>
            <person name="Gao J.-M."/>
        </authorList>
    </citation>
    <scope>NUCLEOTIDE SEQUENCE [LARGE SCALE GENOMIC DNA]</scope>
    <source>
        <strain evidence="4 5">DSM 40503</strain>
    </source>
</reference>